<keyword evidence="3" id="KW-0238">DNA-binding</keyword>
<dbReference type="FunFam" id="1.10.10.10:FF:000001">
    <property type="entry name" value="LysR family transcriptional regulator"/>
    <property type="match status" value="1"/>
</dbReference>
<dbReference type="PANTHER" id="PTHR30126:SF39">
    <property type="entry name" value="HTH-TYPE TRANSCRIPTIONAL REGULATOR CYSL"/>
    <property type="match status" value="1"/>
</dbReference>
<dbReference type="Pfam" id="PF03466">
    <property type="entry name" value="LysR_substrate"/>
    <property type="match status" value="1"/>
</dbReference>
<dbReference type="PRINTS" id="PR00039">
    <property type="entry name" value="HTHLYSR"/>
</dbReference>
<dbReference type="eggNOG" id="COG0583">
    <property type="taxonomic scope" value="Bacteria"/>
</dbReference>
<dbReference type="PATRIC" id="fig|1476583.3.peg.1769"/>
<keyword evidence="7" id="KW-1185">Reference proteome</keyword>
<dbReference type="CDD" id="cd05466">
    <property type="entry name" value="PBP2_LTTR_substrate"/>
    <property type="match status" value="1"/>
</dbReference>
<evidence type="ECO:0000313" key="7">
    <source>
        <dbReference type="Proteomes" id="UP000020492"/>
    </source>
</evidence>
<dbReference type="Gene3D" id="3.40.190.10">
    <property type="entry name" value="Periplasmic binding protein-like II"/>
    <property type="match status" value="2"/>
</dbReference>
<gene>
    <name evidence="6" type="ORF">DEIPH_ctg026orf0030</name>
</gene>
<keyword evidence="2" id="KW-0805">Transcription regulation</keyword>
<dbReference type="STRING" id="1476583.DEIPH_ctg026orf0030"/>
<dbReference type="SUPFAM" id="SSF46785">
    <property type="entry name" value="Winged helix' DNA-binding domain"/>
    <property type="match status" value="1"/>
</dbReference>
<accession>A0A016QQ83</accession>
<evidence type="ECO:0000256" key="2">
    <source>
        <dbReference type="ARBA" id="ARBA00023015"/>
    </source>
</evidence>
<dbReference type="InterPro" id="IPR005119">
    <property type="entry name" value="LysR_subst-bd"/>
</dbReference>
<protein>
    <recommendedName>
        <fullName evidence="5">HTH lysR-type domain-containing protein</fullName>
    </recommendedName>
</protein>
<evidence type="ECO:0000256" key="3">
    <source>
        <dbReference type="ARBA" id="ARBA00023125"/>
    </source>
</evidence>
<dbReference type="PROSITE" id="PS50931">
    <property type="entry name" value="HTH_LYSR"/>
    <property type="match status" value="1"/>
</dbReference>
<dbReference type="InterPro" id="IPR036388">
    <property type="entry name" value="WH-like_DNA-bd_sf"/>
</dbReference>
<evidence type="ECO:0000256" key="1">
    <source>
        <dbReference type="ARBA" id="ARBA00009437"/>
    </source>
</evidence>
<dbReference type="Pfam" id="PF00126">
    <property type="entry name" value="HTH_1"/>
    <property type="match status" value="1"/>
</dbReference>
<dbReference type="EMBL" id="JHAC01000026">
    <property type="protein sequence ID" value="EYB68131.1"/>
    <property type="molecule type" value="Genomic_DNA"/>
</dbReference>
<dbReference type="AlphaFoldDB" id="A0A016QQ83"/>
<comment type="similarity">
    <text evidence="1">Belongs to the LysR transcriptional regulatory family.</text>
</comment>
<evidence type="ECO:0000256" key="4">
    <source>
        <dbReference type="ARBA" id="ARBA00023163"/>
    </source>
</evidence>
<dbReference type="Proteomes" id="UP000020492">
    <property type="component" value="Unassembled WGS sequence"/>
</dbReference>
<feature type="domain" description="HTH lysR-type" evidence="5">
    <location>
        <begin position="4"/>
        <end position="61"/>
    </location>
</feature>
<sequence>MPEPTLAQLRAFTAAARKGSVSAAAVHLNLTQSAVSHALRQLEGQLGLRLLERHGRGVALNDAGRRLLPLAEQVLAQVELFGRAADAATALSGVVRIASFPSLARHLLPPSLTRLARDHPALRLELDDSHLERSAVIQAVQAGQAEIGLTQLLPGMSLVAHTLGEDPYELIAPRAWPLPDLWARPYIHLGDPRDLRVPDALARRGLHLRPGLSLSTETAILAMVAGELGFAILPRMTLPDLPENVVRHPLPWAVTRSYGTVVRHGPLSPAVRVVLAVLQSASGSQPTAGKGLE</sequence>
<dbReference type="GO" id="GO:0000976">
    <property type="term" value="F:transcription cis-regulatory region binding"/>
    <property type="evidence" value="ECO:0007669"/>
    <property type="project" value="TreeGrafter"/>
</dbReference>
<evidence type="ECO:0000313" key="6">
    <source>
        <dbReference type="EMBL" id="EYB68131.1"/>
    </source>
</evidence>
<dbReference type="InterPro" id="IPR036390">
    <property type="entry name" value="WH_DNA-bd_sf"/>
</dbReference>
<evidence type="ECO:0000259" key="5">
    <source>
        <dbReference type="PROSITE" id="PS50931"/>
    </source>
</evidence>
<proteinExistence type="inferred from homology"/>
<dbReference type="SUPFAM" id="SSF53850">
    <property type="entry name" value="Periplasmic binding protein-like II"/>
    <property type="match status" value="1"/>
</dbReference>
<dbReference type="Gene3D" id="1.10.10.10">
    <property type="entry name" value="Winged helix-like DNA-binding domain superfamily/Winged helix DNA-binding domain"/>
    <property type="match status" value="1"/>
</dbReference>
<dbReference type="GO" id="GO:0003700">
    <property type="term" value="F:DNA-binding transcription factor activity"/>
    <property type="evidence" value="ECO:0007669"/>
    <property type="project" value="InterPro"/>
</dbReference>
<dbReference type="RefSeq" id="WP_051517265.1">
    <property type="nucleotide sequence ID" value="NZ_JHAC01000026.1"/>
</dbReference>
<organism evidence="6 7">
    <name type="scientific">Deinococcus phoenicis</name>
    <dbReference type="NCBI Taxonomy" id="1476583"/>
    <lineage>
        <taxon>Bacteria</taxon>
        <taxon>Thermotogati</taxon>
        <taxon>Deinococcota</taxon>
        <taxon>Deinococci</taxon>
        <taxon>Deinococcales</taxon>
        <taxon>Deinococcaceae</taxon>
        <taxon>Deinococcus</taxon>
    </lineage>
</organism>
<name>A0A016QQ83_9DEIO</name>
<keyword evidence="4" id="KW-0804">Transcription</keyword>
<dbReference type="OrthoDB" id="1677645at2"/>
<comment type="caution">
    <text evidence="6">The sequence shown here is derived from an EMBL/GenBank/DDBJ whole genome shotgun (WGS) entry which is preliminary data.</text>
</comment>
<dbReference type="PANTHER" id="PTHR30126">
    <property type="entry name" value="HTH-TYPE TRANSCRIPTIONAL REGULATOR"/>
    <property type="match status" value="1"/>
</dbReference>
<dbReference type="InterPro" id="IPR000847">
    <property type="entry name" value="LysR_HTH_N"/>
</dbReference>
<reference evidence="6 7" key="1">
    <citation type="submission" date="2014-03" db="EMBL/GenBank/DDBJ databases">
        <title>Draft genome sequence of Deinococcus phoenicis 1P10ME.</title>
        <authorList>
            <person name="Stepanov V.G."/>
            <person name="Vaishampayan P."/>
            <person name="Venkateswaran K."/>
            <person name="Fox G.E."/>
        </authorList>
    </citation>
    <scope>NUCLEOTIDE SEQUENCE [LARGE SCALE GENOMIC DNA]</scope>
    <source>
        <strain evidence="6 7">1P10ME</strain>
    </source>
</reference>